<evidence type="ECO:0000256" key="5">
    <source>
        <dbReference type="ARBA" id="ARBA00023136"/>
    </source>
</evidence>
<proteinExistence type="predicted"/>
<evidence type="ECO:0000256" key="7">
    <source>
        <dbReference type="ARBA" id="ARBA00023180"/>
    </source>
</evidence>
<feature type="chain" id="PRO_5032281025" evidence="10">
    <location>
        <begin position="25"/>
        <end position="567"/>
    </location>
</feature>
<evidence type="ECO:0000256" key="2">
    <source>
        <dbReference type="ARBA" id="ARBA00022475"/>
    </source>
</evidence>
<feature type="domain" description="X8" evidence="11">
    <location>
        <begin position="386"/>
        <end position="470"/>
    </location>
</feature>
<keyword evidence="6" id="KW-1015">Disulfide bond</keyword>
<dbReference type="PRINTS" id="PR01217">
    <property type="entry name" value="PRICHEXTENSN"/>
</dbReference>
<keyword evidence="5 9" id="KW-0472">Membrane</keyword>
<sequence>MVTTSAPFFSLLSLLLLSTSGSFAGYSNDAAQKTSTYLQTNKNFFLQNLILRTTGTSKAISIVPTCYLFLYPLEGTKWVETNTLTVLPSLNISAIVVIGDENTLVPSLSSLKSIYTSLKSSGFNLNVKVSIMFSLSSIANMVEYNNKYFEKITRFIKNSGSFMLIETSLDKDFVDKIASIPNLDIPLVLHLKGYIPQSEISKFKLPLLKKRIFGLLSEGQNSNLFFNSHHRDLKEYSLKSINHDVYDQVPNPAYTTPITVPSTNPAPPVVTVLPANPTMPTGTISPLNPYPTPITVPATNPVPTTPVTNPVTTPATNPITTYPYPYPQTGTGTGTIPTPTPTYTPPVTMPGTVPVGTVPVGTAPVGTAPVGTAPGGTSTVPASGQTWCMARSGIPDAVLQTGLDYACGIGGADCTALQPMGNCYNPNSVQAHASYAFNSYYQKNPSPTSCDFGGTGMLTNVNPSVGTCVFASSSSTSGYTPTTPTTTAPSLTPSPIYGTGTGTGTGIGPGTSTGTGVSPGSTALNSGSSSVFGTDTPTNTTSSSVSLSTSWIIVLFIFTFIYLRGDI</sequence>
<dbReference type="GO" id="GO:0098552">
    <property type="term" value="C:side of membrane"/>
    <property type="evidence" value="ECO:0007669"/>
    <property type="project" value="UniProtKB-KW"/>
</dbReference>
<dbReference type="PANTHER" id="PTHR31044">
    <property type="entry name" value="BETA-1,3 GLUCANASE"/>
    <property type="match status" value="1"/>
</dbReference>
<keyword evidence="3" id="KW-0336">GPI-anchor</keyword>
<keyword evidence="2" id="KW-1003">Cell membrane</keyword>
<evidence type="ECO:0000256" key="4">
    <source>
        <dbReference type="ARBA" id="ARBA00022729"/>
    </source>
</evidence>
<dbReference type="Gene3D" id="3.20.20.80">
    <property type="entry name" value="Glycosidases"/>
    <property type="match status" value="1"/>
</dbReference>
<dbReference type="InterPro" id="IPR012946">
    <property type="entry name" value="X8"/>
</dbReference>
<keyword evidence="13" id="KW-1185">Reference proteome</keyword>
<accession>A0A833QZQ8</accession>
<dbReference type="GO" id="GO:0009506">
    <property type="term" value="C:plasmodesma"/>
    <property type="evidence" value="ECO:0007669"/>
    <property type="project" value="UniProtKB-ARBA"/>
</dbReference>
<evidence type="ECO:0000256" key="1">
    <source>
        <dbReference type="ARBA" id="ARBA00004609"/>
    </source>
</evidence>
<evidence type="ECO:0000256" key="3">
    <source>
        <dbReference type="ARBA" id="ARBA00022622"/>
    </source>
</evidence>
<dbReference type="Pfam" id="PF07983">
    <property type="entry name" value="X8"/>
    <property type="match status" value="1"/>
</dbReference>
<reference evidence="12" key="1">
    <citation type="submission" date="2020-01" db="EMBL/GenBank/DDBJ databases">
        <title>Genome sequence of Kobresia littledalei, the first chromosome-level genome in the family Cyperaceae.</title>
        <authorList>
            <person name="Qu G."/>
        </authorList>
    </citation>
    <scope>NUCLEOTIDE SEQUENCE</scope>
    <source>
        <strain evidence="12">C.B.Clarke</strain>
        <tissue evidence="12">Leaf</tissue>
    </source>
</reference>
<feature type="transmembrane region" description="Helical" evidence="9">
    <location>
        <begin position="545"/>
        <end position="563"/>
    </location>
</feature>
<evidence type="ECO:0000256" key="9">
    <source>
        <dbReference type="SAM" id="Phobius"/>
    </source>
</evidence>
<gene>
    <name evidence="12" type="ORF">FCM35_KLT04167</name>
</gene>
<evidence type="ECO:0000256" key="6">
    <source>
        <dbReference type="ARBA" id="ARBA00023157"/>
    </source>
</evidence>
<dbReference type="PANTHER" id="PTHR31044:SF120">
    <property type="entry name" value="CARBOHYDRATE-BINDING X8 DOMAIN SUPERFAMILY PROTEIN"/>
    <property type="match status" value="1"/>
</dbReference>
<keyword evidence="4 10" id="KW-0732">Signal</keyword>
<evidence type="ECO:0000259" key="11">
    <source>
        <dbReference type="SMART" id="SM00768"/>
    </source>
</evidence>
<evidence type="ECO:0000256" key="8">
    <source>
        <dbReference type="SAM" id="MobiDB-lite"/>
    </source>
</evidence>
<feature type="region of interest" description="Disordered" evidence="8">
    <location>
        <begin position="478"/>
        <end position="520"/>
    </location>
</feature>
<dbReference type="GO" id="GO:0005886">
    <property type="term" value="C:plasma membrane"/>
    <property type="evidence" value="ECO:0007669"/>
    <property type="project" value="UniProtKB-SubCell"/>
</dbReference>
<keyword evidence="9" id="KW-0812">Transmembrane</keyword>
<dbReference type="Gene3D" id="1.20.58.1040">
    <property type="match status" value="1"/>
</dbReference>
<dbReference type="OrthoDB" id="417697at2759"/>
<feature type="compositionally biased region" description="Gly residues" evidence="8">
    <location>
        <begin position="499"/>
        <end position="513"/>
    </location>
</feature>
<keyword evidence="9" id="KW-1133">Transmembrane helix</keyword>
<evidence type="ECO:0000313" key="13">
    <source>
        <dbReference type="Proteomes" id="UP000623129"/>
    </source>
</evidence>
<feature type="region of interest" description="Disordered" evidence="8">
    <location>
        <begin position="301"/>
        <end position="321"/>
    </location>
</feature>
<dbReference type="EMBL" id="SWLB01000013">
    <property type="protein sequence ID" value="KAF3330813.1"/>
    <property type="molecule type" value="Genomic_DNA"/>
</dbReference>
<evidence type="ECO:0000313" key="12">
    <source>
        <dbReference type="EMBL" id="KAF3330813.1"/>
    </source>
</evidence>
<organism evidence="12 13">
    <name type="scientific">Carex littledalei</name>
    <dbReference type="NCBI Taxonomy" id="544730"/>
    <lineage>
        <taxon>Eukaryota</taxon>
        <taxon>Viridiplantae</taxon>
        <taxon>Streptophyta</taxon>
        <taxon>Embryophyta</taxon>
        <taxon>Tracheophyta</taxon>
        <taxon>Spermatophyta</taxon>
        <taxon>Magnoliopsida</taxon>
        <taxon>Liliopsida</taxon>
        <taxon>Poales</taxon>
        <taxon>Cyperaceae</taxon>
        <taxon>Cyperoideae</taxon>
        <taxon>Cariceae</taxon>
        <taxon>Carex</taxon>
        <taxon>Carex subgen. Euthyceras</taxon>
    </lineage>
</organism>
<feature type="signal peptide" evidence="10">
    <location>
        <begin position="1"/>
        <end position="24"/>
    </location>
</feature>
<dbReference type="SMART" id="SM00768">
    <property type="entry name" value="X8"/>
    <property type="match status" value="1"/>
</dbReference>
<dbReference type="AlphaFoldDB" id="A0A833QZQ8"/>
<name>A0A833QZQ8_9POAL</name>
<feature type="compositionally biased region" description="Low complexity" evidence="8">
    <location>
        <begin position="478"/>
        <end position="498"/>
    </location>
</feature>
<keyword evidence="3" id="KW-0449">Lipoprotein</keyword>
<comment type="caution">
    <text evidence="12">The sequence shown here is derived from an EMBL/GenBank/DDBJ whole genome shotgun (WGS) entry which is preliminary data.</text>
</comment>
<comment type="subcellular location">
    <subcellularLocation>
        <location evidence="1">Cell membrane</location>
        <topology evidence="1">Lipid-anchor</topology>
        <topology evidence="1">GPI-anchor</topology>
    </subcellularLocation>
</comment>
<dbReference type="FunFam" id="1.20.58.1040:FF:000001">
    <property type="entry name" value="Glucan endo-1,3-beta-glucosidase 4"/>
    <property type="match status" value="1"/>
</dbReference>
<feature type="compositionally biased region" description="Low complexity" evidence="8">
    <location>
        <begin position="534"/>
        <end position="544"/>
    </location>
</feature>
<dbReference type="Proteomes" id="UP000623129">
    <property type="component" value="Unassembled WGS sequence"/>
</dbReference>
<keyword evidence="7" id="KW-0325">Glycoprotein</keyword>
<evidence type="ECO:0000256" key="10">
    <source>
        <dbReference type="SAM" id="SignalP"/>
    </source>
</evidence>
<dbReference type="InterPro" id="IPR044788">
    <property type="entry name" value="X8_dom_prot"/>
</dbReference>
<feature type="region of interest" description="Disordered" evidence="8">
    <location>
        <begin position="525"/>
        <end position="544"/>
    </location>
</feature>
<protein>
    <submittedName>
        <fullName evidence="12">Mucin-5AC-like protein</fullName>
    </submittedName>
</protein>